<feature type="transmembrane region" description="Helical" evidence="1">
    <location>
        <begin position="128"/>
        <end position="147"/>
    </location>
</feature>
<keyword evidence="1" id="KW-1133">Transmembrane helix</keyword>
<feature type="transmembrane region" description="Helical" evidence="1">
    <location>
        <begin position="43"/>
        <end position="65"/>
    </location>
</feature>
<dbReference type="EMBL" id="CP064030">
    <property type="protein sequence ID" value="QRN55574.1"/>
    <property type="molecule type" value="Genomic_DNA"/>
</dbReference>
<feature type="transmembrane region" description="Helical" evidence="1">
    <location>
        <begin position="20"/>
        <end position="37"/>
    </location>
</feature>
<feature type="transmembrane region" description="Helical" evidence="1">
    <location>
        <begin position="74"/>
        <end position="92"/>
    </location>
</feature>
<dbReference type="InterPro" id="IPR005325">
    <property type="entry name" value="DUF308_memb"/>
</dbReference>
<evidence type="ECO:0000313" key="2">
    <source>
        <dbReference type="EMBL" id="QRN55574.1"/>
    </source>
</evidence>
<keyword evidence="1" id="KW-0472">Membrane</keyword>
<proteinExistence type="predicted"/>
<dbReference type="Pfam" id="PF03729">
    <property type="entry name" value="DUF308"/>
    <property type="match status" value="1"/>
</dbReference>
<sequence>MIRLILLLLGHDFIRRRWPMLAVVGLVWTVLGAAIFIDALDGVMYFPIHVFGYLLLIEAVVTLIVTPTGADTRIVLRKARGVVFLLLGLLVVDAHHAASVILAMMFGLAFLADGIFRMAAAAVVRFVGWRLSFLTGLLELGFAIFMFEPYPTFYAGTVPYCIGMGIFLSGCGLLRQAFRLKRLPQHAAASLWLSRDPGGDSAVLPVEEEGAFEPVGDLIVHVWTPTGSAEDVVPQPIVDRYIAAVDSKGVISTGHAAMEAPPDIYISHYPKVEIDRSQTDFARILRASADNDVPGRFQPSYAIESAGWCDSTAQVHFEHYNRGRLVAFWRRYRVNEIYNLTNRNCSSTVAYALEAALEGSLAEPGLGLRALLRAMFNPELWVAAQLQRRAEAMAWTPGLVLDYARTLRAAIQPTPLGWSTLFAQSSRFWRYARMVQRREPMRNIETIRDEVSRRKTRGAKPHP</sequence>
<reference evidence="2 3" key="1">
    <citation type="submission" date="2020-10" db="EMBL/GenBank/DDBJ databases">
        <title>Phylogeny of dyella-like bacteria.</title>
        <authorList>
            <person name="Fu J."/>
        </authorList>
    </citation>
    <scope>NUCLEOTIDE SEQUENCE [LARGE SCALE GENOMIC DNA]</scope>
    <source>
        <strain evidence="2 3">DHOB09</strain>
    </source>
</reference>
<gene>
    <name evidence="2" type="ORF">ISN74_09750</name>
</gene>
<keyword evidence="1" id="KW-0812">Transmembrane</keyword>
<name>A0ABX7GZ53_9GAMM</name>
<accession>A0ABX7GZ53</accession>
<feature type="transmembrane region" description="Helical" evidence="1">
    <location>
        <begin position="153"/>
        <end position="174"/>
    </location>
</feature>
<dbReference type="Proteomes" id="UP000663181">
    <property type="component" value="Chromosome"/>
</dbReference>
<protein>
    <submittedName>
        <fullName evidence="2">DUF308 domain-containing protein</fullName>
    </submittedName>
</protein>
<evidence type="ECO:0000313" key="3">
    <source>
        <dbReference type="Proteomes" id="UP000663181"/>
    </source>
</evidence>
<organism evidence="2 3">
    <name type="scientific">Dyella caseinilytica</name>
    <dbReference type="NCBI Taxonomy" id="1849581"/>
    <lineage>
        <taxon>Bacteria</taxon>
        <taxon>Pseudomonadati</taxon>
        <taxon>Pseudomonadota</taxon>
        <taxon>Gammaproteobacteria</taxon>
        <taxon>Lysobacterales</taxon>
        <taxon>Rhodanobacteraceae</taxon>
        <taxon>Dyella</taxon>
    </lineage>
</organism>
<dbReference type="RefSeq" id="WP_188799140.1">
    <property type="nucleotide sequence ID" value="NZ_BMIZ01000001.1"/>
</dbReference>
<evidence type="ECO:0000256" key="1">
    <source>
        <dbReference type="SAM" id="Phobius"/>
    </source>
</evidence>
<feature type="transmembrane region" description="Helical" evidence="1">
    <location>
        <begin position="98"/>
        <end position="116"/>
    </location>
</feature>
<keyword evidence="3" id="KW-1185">Reference proteome</keyword>